<feature type="coiled-coil region" evidence="5">
    <location>
        <begin position="165"/>
        <end position="244"/>
    </location>
</feature>
<dbReference type="InterPro" id="IPR045119">
    <property type="entry name" value="SUN1-5"/>
</dbReference>
<feature type="coiled-coil region" evidence="5">
    <location>
        <begin position="292"/>
        <end position="319"/>
    </location>
</feature>
<evidence type="ECO:0000256" key="3">
    <source>
        <dbReference type="ARBA" id="ARBA00022989"/>
    </source>
</evidence>
<feature type="transmembrane region" description="Helical" evidence="6">
    <location>
        <begin position="104"/>
        <end position="125"/>
    </location>
</feature>
<evidence type="ECO:0000256" key="5">
    <source>
        <dbReference type="SAM" id="Coils"/>
    </source>
</evidence>
<dbReference type="Gene3D" id="2.60.120.260">
    <property type="entry name" value="Galactose-binding domain-like"/>
    <property type="match status" value="1"/>
</dbReference>
<feature type="non-terminal residue" evidence="8">
    <location>
        <position position="1"/>
    </location>
</feature>
<comment type="caution">
    <text evidence="8">The sequence shown here is derived from an EMBL/GenBank/DDBJ whole genome shotgun (WGS) entry which is preliminary data.</text>
</comment>
<dbReference type="Proteomes" id="UP001432027">
    <property type="component" value="Unassembled WGS sequence"/>
</dbReference>
<dbReference type="Pfam" id="PF07738">
    <property type="entry name" value="Sad1_UNC"/>
    <property type="match status" value="1"/>
</dbReference>
<name>A0AAV5T1N6_9BILA</name>
<sequence>VVKVACSMSLDTPSLLDDDSEGFSGEDSVRELSGYRKPRKEYLSPKDIRYEPGQVRKTITQHLIYSDQETPMRKISRYASDRLTPVKSRFRQCKALIRPLHSRYYPFCVAFYILLAGVASCYFFGATPGIVTETVLEPMVDAVTGMKDKMEGAYLGVRDSVGDAYSGVKDRIKDAMDELDKKSKESRREGISEAMKIEKEEMERRIEEMVRKEMERISSEMKRMKNSQDANVEWMNELKEKNERESDSFQNRLNSFGDSIHDLKLDLEEKMRSIPNGTESTSTKPHVNDIALQEIRMHLEDTKKEVKELRRLIPVEEKEELENLASYINGATIIDSVTSKSLYSTVFNLFFADRAPLFLLTERQLHPGDCMPLPANGGSVGIRLSVLGHISHMEYYHLYWSEAGGIPLSAPKDINVMGCTDDAASLNCETIAQCEYTVENTVMRREEAKRRRIFGIPIECPVKEEMKSGVTKSIRVDILSNHGGEHTCLYLLRVLGKAA</sequence>
<reference evidence="8" key="1">
    <citation type="submission" date="2023-10" db="EMBL/GenBank/DDBJ databases">
        <title>Genome assembly of Pristionchus species.</title>
        <authorList>
            <person name="Yoshida K."/>
            <person name="Sommer R.J."/>
        </authorList>
    </citation>
    <scope>NUCLEOTIDE SEQUENCE</scope>
    <source>
        <strain evidence="8">RS0144</strain>
    </source>
</reference>
<accession>A0AAV5T1N6</accession>
<dbReference type="GO" id="GO:0034993">
    <property type="term" value="C:meiotic nuclear membrane microtubule tethering complex"/>
    <property type="evidence" value="ECO:0007669"/>
    <property type="project" value="TreeGrafter"/>
</dbReference>
<dbReference type="PANTHER" id="PTHR12911:SF8">
    <property type="entry name" value="KLAROID PROTEIN-RELATED"/>
    <property type="match status" value="1"/>
</dbReference>
<keyword evidence="5" id="KW-0175">Coiled coil</keyword>
<dbReference type="InterPro" id="IPR012919">
    <property type="entry name" value="SUN_dom"/>
</dbReference>
<protein>
    <recommendedName>
        <fullName evidence="7">SUN domain-containing protein</fullName>
    </recommendedName>
</protein>
<keyword evidence="3 6" id="KW-1133">Transmembrane helix</keyword>
<dbReference type="EMBL" id="BTSX01000003">
    <property type="protein sequence ID" value="GMS89501.1"/>
    <property type="molecule type" value="Genomic_DNA"/>
</dbReference>
<dbReference type="PANTHER" id="PTHR12911">
    <property type="entry name" value="SAD1/UNC-84-LIKE PROTEIN-RELATED"/>
    <property type="match status" value="1"/>
</dbReference>
<dbReference type="PROSITE" id="PS51469">
    <property type="entry name" value="SUN"/>
    <property type="match status" value="1"/>
</dbReference>
<keyword evidence="4 6" id="KW-0472">Membrane</keyword>
<evidence type="ECO:0000256" key="1">
    <source>
        <dbReference type="ARBA" id="ARBA00004370"/>
    </source>
</evidence>
<evidence type="ECO:0000256" key="6">
    <source>
        <dbReference type="SAM" id="Phobius"/>
    </source>
</evidence>
<evidence type="ECO:0000256" key="4">
    <source>
        <dbReference type="ARBA" id="ARBA00023136"/>
    </source>
</evidence>
<keyword evidence="2 6" id="KW-0812">Transmembrane</keyword>
<evidence type="ECO:0000313" key="8">
    <source>
        <dbReference type="EMBL" id="GMS89501.1"/>
    </source>
</evidence>
<comment type="subcellular location">
    <subcellularLocation>
        <location evidence="1">Membrane</location>
    </subcellularLocation>
</comment>
<dbReference type="GO" id="GO:0043495">
    <property type="term" value="F:protein-membrane adaptor activity"/>
    <property type="evidence" value="ECO:0007669"/>
    <property type="project" value="TreeGrafter"/>
</dbReference>
<gene>
    <name evidence="8" type="ORF">PENTCL1PPCAC_11676</name>
</gene>
<evidence type="ECO:0000256" key="2">
    <source>
        <dbReference type="ARBA" id="ARBA00022692"/>
    </source>
</evidence>
<proteinExistence type="predicted"/>
<feature type="domain" description="SUN" evidence="7">
    <location>
        <begin position="294"/>
        <end position="499"/>
    </location>
</feature>
<keyword evidence="9" id="KW-1185">Reference proteome</keyword>
<evidence type="ECO:0000259" key="7">
    <source>
        <dbReference type="PROSITE" id="PS51469"/>
    </source>
</evidence>
<evidence type="ECO:0000313" key="9">
    <source>
        <dbReference type="Proteomes" id="UP001432027"/>
    </source>
</evidence>
<organism evidence="8 9">
    <name type="scientific">Pristionchus entomophagus</name>
    <dbReference type="NCBI Taxonomy" id="358040"/>
    <lineage>
        <taxon>Eukaryota</taxon>
        <taxon>Metazoa</taxon>
        <taxon>Ecdysozoa</taxon>
        <taxon>Nematoda</taxon>
        <taxon>Chromadorea</taxon>
        <taxon>Rhabditida</taxon>
        <taxon>Rhabditina</taxon>
        <taxon>Diplogasteromorpha</taxon>
        <taxon>Diplogasteroidea</taxon>
        <taxon>Neodiplogasteridae</taxon>
        <taxon>Pristionchus</taxon>
    </lineage>
</organism>
<dbReference type="AlphaFoldDB" id="A0AAV5T1N6"/>